<evidence type="ECO:0000256" key="4">
    <source>
        <dbReference type="ARBA" id="ARBA00022982"/>
    </source>
</evidence>
<feature type="domain" description="4Fe-4S ferredoxin-type" evidence="8">
    <location>
        <begin position="275"/>
        <end position="306"/>
    </location>
</feature>
<dbReference type="PANTHER" id="PTHR30176">
    <property type="entry name" value="FERREDOXIN-TYPE PROTEIN NAPH"/>
    <property type="match status" value="1"/>
</dbReference>
<dbReference type="EMBL" id="UOFT01000065">
    <property type="protein sequence ID" value="VAW98151.1"/>
    <property type="molecule type" value="Genomic_DNA"/>
</dbReference>
<dbReference type="PANTHER" id="PTHR30176:SF3">
    <property type="entry name" value="FERREDOXIN-TYPE PROTEIN NAPH"/>
    <property type="match status" value="1"/>
</dbReference>
<dbReference type="GO" id="GO:0005886">
    <property type="term" value="C:plasma membrane"/>
    <property type="evidence" value="ECO:0007669"/>
    <property type="project" value="TreeGrafter"/>
</dbReference>
<keyword evidence="7" id="KW-1133">Transmembrane helix</keyword>
<dbReference type="SUPFAM" id="SSF54862">
    <property type="entry name" value="4Fe-4S ferredoxins"/>
    <property type="match status" value="1"/>
</dbReference>
<feature type="transmembrane region" description="Helical" evidence="7">
    <location>
        <begin position="109"/>
        <end position="132"/>
    </location>
</feature>
<dbReference type="InterPro" id="IPR017900">
    <property type="entry name" value="4Fe4S_Fe_S_CS"/>
</dbReference>
<keyword evidence="3" id="KW-0479">Metal-binding</keyword>
<dbReference type="Pfam" id="PF12801">
    <property type="entry name" value="Fer4_5"/>
    <property type="match status" value="2"/>
</dbReference>
<evidence type="ECO:0000259" key="8">
    <source>
        <dbReference type="PROSITE" id="PS51379"/>
    </source>
</evidence>
<dbReference type="GO" id="GO:0051539">
    <property type="term" value="F:4 iron, 4 sulfur cluster binding"/>
    <property type="evidence" value="ECO:0007669"/>
    <property type="project" value="UniProtKB-KW"/>
</dbReference>
<feature type="transmembrane region" description="Helical" evidence="7">
    <location>
        <begin position="170"/>
        <end position="195"/>
    </location>
</feature>
<feature type="transmembrane region" description="Helical" evidence="7">
    <location>
        <begin position="20"/>
        <end position="39"/>
    </location>
</feature>
<dbReference type="PROSITE" id="PS00198">
    <property type="entry name" value="4FE4S_FER_1"/>
    <property type="match status" value="1"/>
</dbReference>
<evidence type="ECO:0000256" key="5">
    <source>
        <dbReference type="ARBA" id="ARBA00023004"/>
    </source>
</evidence>
<protein>
    <submittedName>
        <fullName evidence="9">Polyferredoxin NapH (Periplasmic nitrate reductase)</fullName>
    </submittedName>
</protein>
<keyword evidence="5" id="KW-0408">Iron</keyword>
<keyword evidence="2" id="KW-0004">4Fe-4S</keyword>
<evidence type="ECO:0000256" key="6">
    <source>
        <dbReference type="ARBA" id="ARBA00023014"/>
    </source>
</evidence>
<dbReference type="InterPro" id="IPR051684">
    <property type="entry name" value="Electron_Trans/Redox"/>
</dbReference>
<dbReference type="GO" id="GO:0046872">
    <property type="term" value="F:metal ion binding"/>
    <property type="evidence" value="ECO:0007669"/>
    <property type="project" value="UniProtKB-KW"/>
</dbReference>
<name>A0A3B1A252_9ZZZZ</name>
<keyword evidence="6" id="KW-0411">Iron-sulfur</keyword>
<keyword evidence="1" id="KW-0813">Transport</keyword>
<evidence type="ECO:0000313" key="9">
    <source>
        <dbReference type="EMBL" id="VAW98151.1"/>
    </source>
</evidence>
<keyword evidence="4" id="KW-0249">Electron transport</keyword>
<evidence type="ECO:0000256" key="3">
    <source>
        <dbReference type="ARBA" id="ARBA00022723"/>
    </source>
</evidence>
<evidence type="ECO:0000256" key="2">
    <source>
        <dbReference type="ARBA" id="ARBA00022485"/>
    </source>
</evidence>
<evidence type="ECO:0000256" key="7">
    <source>
        <dbReference type="SAM" id="Phobius"/>
    </source>
</evidence>
<gene>
    <name evidence="9" type="ORF">MNBD_GAMMA23-8</name>
</gene>
<dbReference type="PROSITE" id="PS51379">
    <property type="entry name" value="4FE4S_FER_2"/>
    <property type="match status" value="1"/>
</dbReference>
<keyword evidence="7" id="KW-0812">Transmembrane</keyword>
<dbReference type="AlphaFoldDB" id="A0A3B1A252"/>
<dbReference type="InterPro" id="IPR017896">
    <property type="entry name" value="4Fe4S_Fe-S-bd"/>
</dbReference>
<proteinExistence type="predicted"/>
<accession>A0A3B1A252</accession>
<keyword evidence="7" id="KW-0472">Membrane</keyword>
<organism evidence="9">
    <name type="scientific">hydrothermal vent metagenome</name>
    <dbReference type="NCBI Taxonomy" id="652676"/>
    <lineage>
        <taxon>unclassified sequences</taxon>
        <taxon>metagenomes</taxon>
        <taxon>ecological metagenomes</taxon>
    </lineage>
</organism>
<feature type="transmembrane region" description="Helical" evidence="7">
    <location>
        <begin position="201"/>
        <end position="225"/>
    </location>
</feature>
<sequence>MENVKPEPSSKLRHLNKLRWLTLTTVFFMLILFPFIHLYQTYEAAHAYDLLTPTEKTISDTMESLTSPFVKDPEELSAIKGTTWSGTLFGLKISDPLAVLGQVFASMSFYWPFIFTAFIPLLATLLFGRFYCGWICPATLIYELNDNLAAWLRKAGLPVSRRKLDRRIKYVVLVIGLALSVYFGAVLFGSIYPPAIIGREIYYAIALGGFGAGAVFFILTLLFDLMVSRRGFCRYVCPGGALYSLLGRYRLFRIKRNVKTCNDCAKCNVVCQFGLDPLQDNFGMECNNCTACIAACPTDALGFTINVQDSAYQGPGHLGHQYKKEQEGS</sequence>
<reference evidence="9" key="1">
    <citation type="submission" date="2018-06" db="EMBL/GenBank/DDBJ databases">
        <authorList>
            <person name="Zhirakovskaya E."/>
        </authorList>
    </citation>
    <scope>NUCLEOTIDE SEQUENCE</scope>
</reference>
<evidence type="ECO:0000256" key="1">
    <source>
        <dbReference type="ARBA" id="ARBA00022448"/>
    </source>
</evidence>